<protein>
    <submittedName>
        <fullName evidence="3">Uncharacterized protein</fullName>
    </submittedName>
</protein>
<feature type="compositionally biased region" description="Polar residues" evidence="1">
    <location>
        <begin position="303"/>
        <end position="321"/>
    </location>
</feature>
<organism evidence="3 4">
    <name type="scientific">Paragonimus skrjabini miyazakii</name>
    <dbReference type="NCBI Taxonomy" id="59628"/>
    <lineage>
        <taxon>Eukaryota</taxon>
        <taxon>Metazoa</taxon>
        <taxon>Spiralia</taxon>
        <taxon>Lophotrochozoa</taxon>
        <taxon>Platyhelminthes</taxon>
        <taxon>Trematoda</taxon>
        <taxon>Digenea</taxon>
        <taxon>Plagiorchiida</taxon>
        <taxon>Troglotremata</taxon>
        <taxon>Troglotrematidae</taxon>
        <taxon>Paragonimus</taxon>
    </lineage>
</organism>
<evidence type="ECO:0000313" key="4">
    <source>
        <dbReference type="Proteomes" id="UP000822476"/>
    </source>
</evidence>
<accession>A0A8S9YAP4</accession>
<keyword evidence="2" id="KW-0732">Signal</keyword>
<proteinExistence type="predicted"/>
<evidence type="ECO:0000256" key="1">
    <source>
        <dbReference type="SAM" id="MobiDB-lite"/>
    </source>
</evidence>
<name>A0A8S9YAP4_9TREM</name>
<dbReference type="Proteomes" id="UP000822476">
    <property type="component" value="Unassembled WGS sequence"/>
</dbReference>
<keyword evidence="4" id="KW-1185">Reference proteome</keyword>
<dbReference type="AlphaFoldDB" id="A0A8S9YAP4"/>
<evidence type="ECO:0000256" key="2">
    <source>
        <dbReference type="SAM" id="SignalP"/>
    </source>
</evidence>
<feature type="compositionally biased region" description="Low complexity" evidence="1">
    <location>
        <begin position="292"/>
        <end position="302"/>
    </location>
</feature>
<dbReference type="OrthoDB" id="6265457at2759"/>
<feature type="chain" id="PRO_5035778109" evidence="2">
    <location>
        <begin position="28"/>
        <end position="348"/>
    </location>
</feature>
<comment type="caution">
    <text evidence="3">The sequence shown here is derived from an EMBL/GenBank/DDBJ whole genome shotgun (WGS) entry which is preliminary data.</text>
</comment>
<dbReference type="EMBL" id="JTDE01022069">
    <property type="protein sequence ID" value="KAF7232103.1"/>
    <property type="molecule type" value="Genomic_DNA"/>
</dbReference>
<gene>
    <name evidence="3" type="ORF">EG68_12091</name>
</gene>
<sequence>MIICTQCEMMVLPVVIVLLALLSDASAQIGTLPRNLTSTFKGLLDYDWGLGESPVKLTEENRAKVQNDVCEQLTYLVPWYRPQRNISICTIVGTDRDRITVNYTIPVTEEFLRTHDPLCSTYYILLANLVRQSESFQRKFYLRDITLENGNSGQPASPSSGDHGSTTIEVDGLVRRVGVGVRRAGFVLDQRVTREVQNNVKRQIVDFLDLSNISDSNILTKPFGDYEDPDFKGFTRMKANITIENSMLAANRINYTCSSFRQLIKACLESRFFYSEATSIGRPVKLLDGKSDGSSSITTTDSPNPDQSTANNGSIVTTSTTRPGGVERMTFRYSSIIAQLFVVFTLAG</sequence>
<feature type="region of interest" description="Disordered" evidence="1">
    <location>
        <begin position="290"/>
        <end position="321"/>
    </location>
</feature>
<reference evidence="3" key="1">
    <citation type="submission" date="2019-07" db="EMBL/GenBank/DDBJ databases">
        <title>Annotation for the trematode Paragonimus miyazaki's.</title>
        <authorList>
            <person name="Choi Y.-J."/>
        </authorList>
    </citation>
    <scope>NUCLEOTIDE SEQUENCE</scope>
    <source>
        <strain evidence="3">Japan</strain>
    </source>
</reference>
<feature type="signal peptide" evidence="2">
    <location>
        <begin position="1"/>
        <end position="27"/>
    </location>
</feature>
<evidence type="ECO:0000313" key="3">
    <source>
        <dbReference type="EMBL" id="KAF7232103.1"/>
    </source>
</evidence>